<reference evidence="2" key="1">
    <citation type="submission" date="2025-08" db="UniProtKB">
        <authorList>
            <consortium name="Ensembl"/>
        </authorList>
    </citation>
    <scope>IDENTIFICATION</scope>
</reference>
<protein>
    <recommendedName>
        <fullName evidence="1">CARD domain-containing protein</fullName>
    </recommendedName>
</protein>
<organism evidence="2 3">
    <name type="scientific">Oryzias melastigma</name>
    <name type="common">Marine medaka</name>
    <dbReference type="NCBI Taxonomy" id="30732"/>
    <lineage>
        <taxon>Eukaryota</taxon>
        <taxon>Metazoa</taxon>
        <taxon>Chordata</taxon>
        <taxon>Craniata</taxon>
        <taxon>Vertebrata</taxon>
        <taxon>Euteleostomi</taxon>
        <taxon>Actinopterygii</taxon>
        <taxon>Neopterygii</taxon>
        <taxon>Teleostei</taxon>
        <taxon>Neoteleostei</taxon>
        <taxon>Acanthomorphata</taxon>
        <taxon>Ovalentaria</taxon>
        <taxon>Atherinomorphae</taxon>
        <taxon>Beloniformes</taxon>
        <taxon>Adrianichthyidae</taxon>
        <taxon>Oryziinae</taxon>
        <taxon>Oryzias</taxon>
    </lineage>
</organism>
<dbReference type="Ensembl" id="ENSOMET00000021205.1">
    <property type="protein sequence ID" value="ENSOMEP00000013543.1"/>
    <property type="gene ID" value="ENSOMEG00000015011.1"/>
</dbReference>
<dbReference type="GeneTree" id="ENSGT00940000178498"/>
<evidence type="ECO:0000313" key="2">
    <source>
        <dbReference type="Ensembl" id="ENSOMEP00000013543.1"/>
    </source>
</evidence>
<proteinExistence type="predicted"/>
<feature type="domain" description="CARD" evidence="1">
    <location>
        <begin position="10"/>
        <end position="86"/>
    </location>
</feature>
<dbReference type="SUPFAM" id="SSF47986">
    <property type="entry name" value="DEATH domain"/>
    <property type="match status" value="1"/>
</dbReference>
<accession>A0A3B3C8B9</accession>
<sequence length="86" mass="9599">AASQLRSRTFIDRVSGPTLDNLLPKLCQCTVITPNEEEKIGEVTSRLDKAKTLLDIVIKKGERASSNLIKILMEEDRALSETLELM</sequence>
<dbReference type="Pfam" id="PF00619">
    <property type="entry name" value="CARD"/>
    <property type="match status" value="1"/>
</dbReference>
<dbReference type="STRING" id="30732.ENSOMEP00000013543"/>
<dbReference type="Gene3D" id="1.10.533.10">
    <property type="entry name" value="Death Domain, Fas"/>
    <property type="match status" value="1"/>
</dbReference>
<dbReference type="PROSITE" id="PS50209">
    <property type="entry name" value="CARD"/>
    <property type="match status" value="1"/>
</dbReference>
<name>A0A3B3C8B9_ORYME</name>
<dbReference type="Proteomes" id="UP000261560">
    <property type="component" value="Unplaced"/>
</dbReference>
<dbReference type="InterPro" id="IPR011029">
    <property type="entry name" value="DEATH-like_dom_sf"/>
</dbReference>
<reference evidence="2" key="2">
    <citation type="submission" date="2025-09" db="UniProtKB">
        <authorList>
            <consortium name="Ensembl"/>
        </authorList>
    </citation>
    <scope>IDENTIFICATION</scope>
</reference>
<dbReference type="OMA" id="IIIMEEM"/>
<keyword evidence="3" id="KW-1185">Reference proteome</keyword>
<dbReference type="GO" id="GO:0042981">
    <property type="term" value="P:regulation of apoptotic process"/>
    <property type="evidence" value="ECO:0007669"/>
    <property type="project" value="InterPro"/>
</dbReference>
<dbReference type="PaxDb" id="30732-ENSOMEP00000013543"/>
<dbReference type="AlphaFoldDB" id="A0A3B3C8B9"/>
<evidence type="ECO:0000259" key="1">
    <source>
        <dbReference type="PROSITE" id="PS50209"/>
    </source>
</evidence>
<dbReference type="InterPro" id="IPR001315">
    <property type="entry name" value="CARD"/>
</dbReference>
<evidence type="ECO:0000313" key="3">
    <source>
        <dbReference type="Proteomes" id="UP000261560"/>
    </source>
</evidence>